<dbReference type="InterPro" id="IPR035959">
    <property type="entry name" value="RutC-like_sf"/>
</dbReference>
<dbReference type="InterPro" id="IPR014729">
    <property type="entry name" value="Rossmann-like_a/b/a_fold"/>
</dbReference>
<dbReference type="Pfam" id="PF01902">
    <property type="entry name" value="Diphthami_syn_2"/>
    <property type="match status" value="1"/>
</dbReference>
<dbReference type="GO" id="GO:0017178">
    <property type="term" value="F:diphthine-ammonia ligase activity"/>
    <property type="evidence" value="ECO:0007669"/>
    <property type="project" value="UniProtKB-EC"/>
</dbReference>
<feature type="region of interest" description="Disordered" evidence="6">
    <location>
        <begin position="86"/>
        <end position="130"/>
    </location>
</feature>
<dbReference type="InterPro" id="IPR030662">
    <property type="entry name" value="DPH6/MJ0570"/>
</dbReference>
<evidence type="ECO:0000313" key="9">
    <source>
        <dbReference type="Proteomes" id="UP000053841"/>
    </source>
</evidence>
<feature type="compositionally biased region" description="Acidic residues" evidence="6">
    <location>
        <begin position="118"/>
        <end position="130"/>
    </location>
</feature>
<dbReference type="HOGENOM" id="CLU_010289_2_0_1"/>
<dbReference type="NCBIfam" id="TIGR00290">
    <property type="entry name" value="MJ0570_dom"/>
    <property type="match status" value="1"/>
</dbReference>
<dbReference type="GO" id="GO:0017183">
    <property type="term" value="P:protein histidyl modification to diphthamide"/>
    <property type="evidence" value="ECO:0007669"/>
    <property type="project" value="TreeGrafter"/>
</dbReference>
<dbReference type="STRING" id="930089.W6YLK3"/>
<dbReference type="GeneID" id="19145098"/>
<dbReference type="PANTHER" id="PTHR12196">
    <property type="entry name" value="DOMAIN OF UNKNOWN FUNCTION 71 DUF71 -CONTAINING PROTEIN"/>
    <property type="match status" value="1"/>
</dbReference>
<name>W6YLK3_COCC2</name>
<dbReference type="EC" id="6.3.1.14" evidence="1"/>
<dbReference type="SUPFAM" id="SSF55298">
    <property type="entry name" value="YjgF-like"/>
    <property type="match status" value="2"/>
</dbReference>
<dbReference type="eggNOG" id="KOG2317">
    <property type="taxonomic scope" value="Eukaryota"/>
</dbReference>
<evidence type="ECO:0000256" key="6">
    <source>
        <dbReference type="SAM" id="MobiDB-lite"/>
    </source>
</evidence>
<dbReference type="eggNOG" id="KOG2316">
    <property type="taxonomic scope" value="Eukaryota"/>
</dbReference>
<feature type="region of interest" description="Disordered" evidence="6">
    <location>
        <begin position="496"/>
        <end position="522"/>
    </location>
</feature>
<dbReference type="Gene3D" id="3.40.50.620">
    <property type="entry name" value="HUPs"/>
    <property type="match status" value="1"/>
</dbReference>
<dbReference type="InterPro" id="IPR002761">
    <property type="entry name" value="Diphthami_syn_dom"/>
</dbReference>
<dbReference type="RefSeq" id="XP_007707007.1">
    <property type="nucleotide sequence ID" value="XM_007708817.1"/>
</dbReference>
<evidence type="ECO:0000256" key="3">
    <source>
        <dbReference type="ARBA" id="ARBA00029814"/>
    </source>
</evidence>
<evidence type="ECO:0000256" key="4">
    <source>
        <dbReference type="ARBA" id="ARBA00031552"/>
    </source>
</evidence>
<keyword evidence="9" id="KW-1185">Reference proteome</keyword>
<feature type="region of interest" description="Disordered" evidence="6">
    <location>
        <begin position="615"/>
        <end position="642"/>
    </location>
</feature>
<dbReference type="CDD" id="cd01994">
    <property type="entry name" value="AANH_PF0828-like"/>
    <property type="match status" value="1"/>
</dbReference>
<dbReference type="Pfam" id="PF01042">
    <property type="entry name" value="Ribonuc_L-PSP"/>
    <property type="match status" value="1"/>
</dbReference>
<dbReference type="PANTHER" id="PTHR12196:SF2">
    <property type="entry name" value="DIPHTHINE--AMMONIA LIGASE"/>
    <property type="match status" value="1"/>
</dbReference>
<feature type="domain" description="Diphthamide synthase" evidence="7">
    <location>
        <begin position="118"/>
        <end position="278"/>
    </location>
</feature>
<organism evidence="8 9">
    <name type="scientific">Cochliobolus carbonum (strain 26-R-13)</name>
    <name type="common">Maize leaf spot fungus</name>
    <name type="synonym">Bipolaris zeicola</name>
    <dbReference type="NCBI Taxonomy" id="930089"/>
    <lineage>
        <taxon>Eukaryota</taxon>
        <taxon>Fungi</taxon>
        <taxon>Dikarya</taxon>
        <taxon>Ascomycota</taxon>
        <taxon>Pezizomycotina</taxon>
        <taxon>Dothideomycetes</taxon>
        <taxon>Pleosporomycetidae</taxon>
        <taxon>Pleosporales</taxon>
        <taxon>Pleosporineae</taxon>
        <taxon>Pleosporaceae</taxon>
        <taxon>Bipolaris</taxon>
    </lineage>
</organism>
<proteinExistence type="predicted"/>
<protein>
    <recommendedName>
        <fullName evidence="2">Diphthine--ammonia ligase</fullName>
        <ecNumber evidence="1">6.3.1.14</ecNumber>
    </recommendedName>
    <alternativeName>
        <fullName evidence="3">Diphthamide synthase</fullName>
    </alternativeName>
    <alternativeName>
        <fullName evidence="4">Diphthamide synthetase</fullName>
    </alternativeName>
</protein>
<dbReference type="KEGG" id="bze:COCCADRAFT_21958"/>
<dbReference type="EMBL" id="KI964541">
    <property type="protein sequence ID" value="EUC38630.1"/>
    <property type="molecule type" value="Genomic_DNA"/>
</dbReference>
<feature type="compositionally biased region" description="Acidic residues" evidence="6">
    <location>
        <begin position="507"/>
        <end position="518"/>
    </location>
</feature>
<reference evidence="8 9" key="1">
    <citation type="journal article" date="2013" name="PLoS Genet.">
        <title>Comparative genome structure, secondary metabolite, and effector coding capacity across Cochliobolus pathogens.</title>
        <authorList>
            <person name="Condon B.J."/>
            <person name="Leng Y."/>
            <person name="Wu D."/>
            <person name="Bushley K.E."/>
            <person name="Ohm R.A."/>
            <person name="Otillar R."/>
            <person name="Martin J."/>
            <person name="Schackwitz W."/>
            <person name="Grimwood J."/>
            <person name="MohdZainudin N."/>
            <person name="Xue C."/>
            <person name="Wang R."/>
            <person name="Manning V.A."/>
            <person name="Dhillon B."/>
            <person name="Tu Z.J."/>
            <person name="Steffenson B.J."/>
            <person name="Salamov A."/>
            <person name="Sun H."/>
            <person name="Lowry S."/>
            <person name="LaButti K."/>
            <person name="Han J."/>
            <person name="Copeland A."/>
            <person name="Lindquist E."/>
            <person name="Barry K."/>
            <person name="Schmutz J."/>
            <person name="Baker S.E."/>
            <person name="Ciuffetti L.M."/>
            <person name="Grigoriev I.V."/>
            <person name="Zhong S."/>
            <person name="Turgeon B.G."/>
        </authorList>
    </citation>
    <scope>NUCLEOTIDE SEQUENCE [LARGE SCALE GENOMIC DNA]</scope>
    <source>
        <strain evidence="8 9">26-R-13</strain>
    </source>
</reference>
<comment type="catalytic activity">
    <reaction evidence="5">
        <text>diphthine-[translation elongation factor 2] + NH4(+) + ATP = diphthamide-[translation elongation factor 2] + AMP + diphosphate + H(+)</text>
        <dbReference type="Rhea" id="RHEA:19753"/>
        <dbReference type="Rhea" id="RHEA-COMP:10172"/>
        <dbReference type="Rhea" id="RHEA-COMP:10174"/>
        <dbReference type="ChEBI" id="CHEBI:15378"/>
        <dbReference type="ChEBI" id="CHEBI:16692"/>
        <dbReference type="ChEBI" id="CHEBI:28938"/>
        <dbReference type="ChEBI" id="CHEBI:30616"/>
        <dbReference type="ChEBI" id="CHEBI:33019"/>
        <dbReference type="ChEBI" id="CHEBI:82696"/>
        <dbReference type="ChEBI" id="CHEBI:456215"/>
        <dbReference type="EC" id="6.3.1.14"/>
    </reaction>
</comment>
<feature type="compositionally biased region" description="Acidic residues" evidence="6">
    <location>
        <begin position="625"/>
        <end position="637"/>
    </location>
</feature>
<dbReference type="InterPro" id="IPR006175">
    <property type="entry name" value="YjgF/YER057c/UK114"/>
</dbReference>
<sequence length="808" mass="87295">MAQSLNVIALISGGKDSLFSILHCQVNGHRVVALANLHPGPLPNGEEQDTNSYMYQTVGHSVVPLYSQALDLPLYRRQITGTAVDSSRDYAAPLPSSSSSQQTHGQKQKLATHHQQEIVEDDDGGKQDDETEDLIPLLKRVMQAHPTANAISTGAILSTYQRTRVESVALRLGLTPLAYLWQYPQLPPYEQSALLRDMRAVGQQAIIIKTASGGLDASFLGLDVAGGPGAVARLSKAMGMFGDEVGAGAILGEGGEFETLAVDGPGPLWKKKIGVEGEAVVLEGGQTMFKVVKSWVEEKKDMGDVGALRVPEVFDDEFAKVLETLENSKSDMADGTRESITTSTKPSTNVFLLPTNTIHSTPTLLTISNLTSPTTTTTPSTPSRQLTSILLLLSHHLRQYRVQKCNITHTTLLLRSMSHFTTLNPLYASFFTSINPPSRVTVACSDTMPEGVDVMLSVIAERSEKREGLHVQSTSYWAPANIGPYSQAISVPLPSSSSSFSGSGVVGDDDGEEGDREEEEGKRVGDIVYIAGQIPLHPASMSPYTSHGFIGQVALSLQHLWRIGAVKGVRWWTGCVAYIPSSVTSTTSSSSSVPPPTPTAIHTIQQAWRNIHLANQPTTTTTTSDNEEEDEEEDIDPWDVLNTHPTTSFSDKLLRRRIPDYTALHSPTSTSSSFSSNQAHVPIPPCYTVQISSLPRNVDIEWSATGLTASGLSFSRDSSTKTTTTSIQGSPAQFFSCEVSGEEDVGMLKERKWTVGTLYVSRSAGLGWWLGSVLEKMGGVQWVPCERVWGEGAREVGAVFLGRVDGVE</sequence>
<evidence type="ECO:0000313" key="8">
    <source>
        <dbReference type="EMBL" id="EUC38630.1"/>
    </source>
</evidence>
<dbReference type="Gene3D" id="3.90.1490.10">
    <property type="entry name" value="putative n-type atp pyrophosphatase, domain 2"/>
    <property type="match status" value="1"/>
</dbReference>
<dbReference type="AlphaFoldDB" id="W6YLK3"/>
<evidence type="ECO:0000259" key="7">
    <source>
        <dbReference type="Pfam" id="PF01902"/>
    </source>
</evidence>
<dbReference type="SUPFAM" id="SSF52402">
    <property type="entry name" value="Adenine nucleotide alpha hydrolases-like"/>
    <property type="match status" value="1"/>
</dbReference>
<evidence type="ECO:0000256" key="5">
    <source>
        <dbReference type="ARBA" id="ARBA00048108"/>
    </source>
</evidence>
<gene>
    <name evidence="8" type="ORF">COCCADRAFT_21958</name>
</gene>
<evidence type="ECO:0000256" key="2">
    <source>
        <dbReference type="ARBA" id="ARBA00018426"/>
    </source>
</evidence>
<evidence type="ECO:0000256" key="1">
    <source>
        <dbReference type="ARBA" id="ARBA00012089"/>
    </source>
</evidence>
<dbReference type="OrthoDB" id="686384at2759"/>
<dbReference type="Gene3D" id="3.30.1330.40">
    <property type="entry name" value="RutC-like"/>
    <property type="match status" value="2"/>
</dbReference>
<dbReference type="Proteomes" id="UP000053841">
    <property type="component" value="Unassembled WGS sequence"/>
</dbReference>
<accession>W6YLK3</accession>